<dbReference type="SUPFAM" id="SSF102114">
    <property type="entry name" value="Radical SAM enzymes"/>
    <property type="match status" value="1"/>
</dbReference>
<dbReference type="Pfam" id="PF04055">
    <property type="entry name" value="Radical_SAM"/>
    <property type="match status" value="1"/>
</dbReference>
<dbReference type="InterPro" id="IPR051198">
    <property type="entry name" value="BchE-like"/>
</dbReference>
<dbReference type="InterPro" id="IPR026447">
    <property type="entry name" value="B12_SAM_Ta0216"/>
</dbReference>
<dbReference type="SFLD" id="SFLDG01123">
    <property type="entry name" value="methyltransferase_(Class_B)"/>
    <property type="match status" value="1"/>
</dbReference>
<dbReference type="PANTHER" id="PTHR43409">
    <property type="entry name" value="ANAEROBIC MAGNESIUM-PROTOPORPHYRIN IX MONOMETHYL ESTER CYCLASE-RELATED"/>
    <property type="match status" value="1"/>
</dbReference>
<dbReference type="GO" id="GO:0046872">
    <property type="term" value="F:metal ion binding"/>
    <property type="evidence" value="ECO:0007669"/>
    <property type="project" value="UniProtKB-KW"/>
</dbReference>
<dbReference type="SFLD" id="SFLDG01082">
    <property type="entry name" value="B12-binding_domain_containing"/>
    <property type="match status" value="1"/>
</dbReference>
<dbReference type="EMBL" id="CP015363">
    <property type="protein sequence ID" value="ARD85372.1"/>
    <property type="molecule type" value="Genomic_DNA"/>
</dbReference>
<evidence type="ECO:0000313" key="10">
    <source>
        <dbReference type="Proteomes" id="UP000192050"/>
    </source>
</evidence>
<keyword evidence="5" id="KW-0479">Metal-binding</keyword>
<dbReference type="SFLD" id="SFLDS00029">
    <property type="entry name" value="Radical_SAM"/>
    <property type="match status" value="1"/>
</dbReference>
<reference evidence="9 10" key="1">
    <citation type="submission" date="2011-10" db="EMBL/GenBank/DDBJ databases">
        <title>Metabolic and evolutionary patterns in the extreme acidophile Ferroplasma acidiphilum.</title>
        <authorList>
            <person name="Golyshina O.V."/>
            <person name="Kozyavkin S.A."/>
            <person name="Tatusov R.L."/>
            <person name="Slesarev A.I."/>
            <person name="Golyshin P.N."/>
        </authorList>
    </citation>
    <scope>NUCLEOTIDE SEQUENCE [LARGE SCALE GENOMIC DNA]</scope>
    <source>
        <strain evidence="10">Y</strain>
    </source>
</reference>
<dbReference type="PROSITE" id="PS51332">
    <property type="entry name" value="B12_BINDING"/>
    <property type="match status" value="1"/>
</dbReference>
<comment type="cofactor">
    <cofactor evidence="1">
        <name>[4Fe-4S] cluster</name>
        <dbReference type="ChEBI" id="CHEBI:49883"/>
    </cofactor>
</comment>
<evidence type="ECO:0000259" key="8">
    <source>
        <dbReference type="PROSITE" id="PS51332"/>
    </source>
</evidence>
<organism evidence="9 10">
    <name type="scientific">Ferroplasma acidiphilum</name>
    <dbReference type="NCBI Taxonomy" id="74969"/>
    <lineage>
        <taxon>Archaea</taxon>
        <taxon>Methanobacteriati</taxon>
        <taxon>Thermoplasmatota</taxon>
        <taxon>Thermoplasmata</taxon>
        <taxon>Thermoplasmatales</taxon>
        <taxon>Ferroplasmaceae</taxon>
        <taxon>Ferroplasma</taxon>
    </lineage>
</organism>
<dbReference type="Gene3D" id="3.80.30.20">
    <property type="entry name" value="tm_1862 like domain"/>
    <property type="match status" value="1"/>
</dbReference>
<keyword evidence="2" id="KW-0489">Methyltransferase</keyword>
<dbReference type="InterPro" id="IPR006638">
    <property type="entry name" value="Elp3/MiaA/NifB-like_rSAM"/>
</dbReference>
<evidence type="ECO:0000256" key="3">
    <source>
        <dbReference type="ARBA" id="ARBA00022679"/>
    </source>
</evidence>
<keyword evidence="10" id="KW-1185">Reference proteome</keyword>
<evidence type="ECO:0000313" key="9">
    <source>
        <dbReference type="EMBL" id="ARD85372.1"/>
    </source>
</evidence>
<dbReference type="GO" id="GO:0003824">
    <property type="term" value="F:catalytic activity"/>
    <property type="evidence" value="ECO:0007669"/>
    <property type="project" value="InterPro"/>
</dbReference>
<evidence type="ECO:0000256" key="4">
    <source>
        <dbReference type="ARBA" id="ARBA00022691"/>
    </source>
</evidence>
<dbReference type="PANTHER" id="PTHR43409:SF7">
    <property type="entry name" value="BLL1977 PROTEIN"/>
    <property type="match status" value="1"/>
</dbReference>
<dbReference type="GeneID" id="84218114"/>
<dbReference type="GO" id="GO:0031419">
    <property type="term" value="F:cobalamin binding"/>
    <property type="evidence" value="ECO:0007669"/>
    <property type="project" value="InterPro"/>
</dbReference>
<feature type="domain" description="B12-binding" evidence="8">
    <location>
        <begin position="26"/>
        <end position="163"/>
    </location>
</feature>
<evidence type="ECO:0000256" key="7">
    <source>
        <dbReference type="ARBA" id="ARBA00023014"/>
    </source>
</evidence>
<dbReference type="AlphaFoldDB" id="A0A1V0N5F5"/>
<dbReference type="SMART" id="SM00729">
    <property type="entry name" value="Elp3"/>
    <property type="match status" value="1"/>
</dbReference>
<dbReference type="InterPro" id="IPR007197">
    <property type="entry name" value="rSAM"/>
</dbReference>
<evidence type="ECO:0000256" key="5">
    <source>
        <dbReference type="ARBA" id="ARBA00022723"/>
    </source>
</evidence>
<keyword evidence="6" id="KW-0408">Iron</keyword>
<dbReference type="CDD" id="cd02068">
    <property type="entry name" value="radical_SAM_B12_BD"/>
    <property type="match status" value="1"/>
</dbReference>
<accession>A0A1V0N5F5</accession>
<dbReference type="RefSeq" id="WP_081142941.1">
    <property type="nucleotide sequence ID" value="NZ_CP015363.1"/>
</dbReference>
<gene>
    <name evidence="9" type="ORF">FAD_1521</name>
</gene>
<protein>
    <submittedName>
        <fullName evidence="9">Fe-S oxidoreductase</fullName>
    </submittedName>
</protein>
<evidence type="ECO:0000256" key="1">
    <source>
        <dbReference type="ARBA" id="ARBA00001966"/>
    </source>
</evidence>
<dbReference type="STRING" id="74969.FAD_1521"/>
<evidence type="ECO:0000256" key="2">
    <source>
        <dbReference type="ARBA" id="ARBA00022603"/>
    </source>
</evidence>
<dbReference type="GO" id="GO:0051536">
    <property type="term" value="F:iron-sulfur cluster binding"/>
    <property type="evidence" value="ECO:0007669"/>
    <property type="project" value="UniProtKB-KW"/>
</dbReference>
<evidence type="ECO:0000256" key="6">
    <source>
        <dbReference type="ARBA" id="ARBA00023004"/>
    </source>
</evidence>
<dbReference type="NCBIfam" id="TIGR04190">
    <property type="entry name" value="B12_SAM_Ta0216"/>
    <property type="match status" value="1"/>
</dbReference>
<keyword evidence="4" id="KW-0949">S-adenosyl-L-methionine</keyword>
<dbReference type="InterPro" id="IPR023404">
    <property type="entry name" value="rSAM_horseshoe"/>
</dbReference>
<dbReference type="InterPro" id="IPR034466">
    <property type="entry name" value="Methyltransferase_Class_B"/>
</dbReference>
<keyword evidence="7" id="KW-0411">Iron-sulfur</keyword>
<dbReference type="KEGG" id="fai:FAD_1521"/>
<name>A0A1V0N5F5_9ARCH</name>
<proteinExistence type="predicted"/>
<dbReference type="Proteomes" id="UP000192050">
    <property type="component" value="Chromosome"/>
</dbReference>
<dbReference type="OrthoDB" id="2305at2157"/>
<dbReference type="InterPro" id="IPR006158">
    <property type="entry name" value="Cobalamin-bd"/>
</dbReference>
<keyword evidence="3" id="KW-0808">Transferase</keyword>
<sequence>MDADISLVHAPSIFDFRTRDIKLGPISDVIPSTPVFEMYPVGFISMLNSLISSGYNARICNVAAMMVSSASFDPVKYLKHVKSKIYGIDLHWLPHANGALKVAKIIKDLHPDSKVLLGGFSASYFADDIMTHYGYIDYILKGDLQETNIVKLAGAEDSYQALDRVPNLIYRKNNRIIHNKIEYSSIDDVFLNYGLLMKNAIKYHDIKGHLPYASWLDNTEAMTVIEHGCSFNCAFCGGSNFAYKNNYNSVAPLYRKPSVIAEEISLVEEMLGSPVFITGDMNNAGEKFYSSLFKELKDRKVSLPLLTEYFTPPGKEYLNELSHRFPDFTVEISPESSSEVIRNRNGRPYSNKGLEDFLQNAVTAGAKKIDVYFTIGMSGQTVNDVNADIDYSEKLMKKFSSAKEKLYTFISPLTPFIDPGSLIYEHPETYGFKITAKTITDYFNLLENGKIWTDFLNYYTNWMSVEQIARATYESEIRMIKMRQSLGLLKDVDADEIVKNITAYMHGDDYISNENKSSHLSYIEKDVEWSNKHKLTRDSFLISIYKDYNDFKKKL</sequence>
<dbReference type="InterPro" id="IPR058240">
    <property type="entry name" value="rSAM_sf"/>
</dbReference>
<dbReference type="SFLD" id="SFLDF00326">
    <property type="entry name" value="5''-pyrrole_methytransferase"/>
    <property type="match status" value="1"/>
</dbReference>
<dbReference type="CDD" id="cd01335">
    <property type="entry name" value="Radical_SAM"/>
    <property type="match status" value="1"/>
</dbReference>